<dbReference type="NCBIfam" id="NF041045">
    <property type="entry name" value="RsbA_anti_sig"/>
    <property type="match status" value="1"/>
</dbReference>
<dbReference type="Pfam" id="PF14417">
    <property type="entry name" value="MEDS"/>
    <property type="match status" value="1"/>
</dbReference>
<keyword evidence="1" id="KW-0723">Serine/threonine-protein kinase</keyword>
<dbReference type="GO" id="GO:0004674">
    <property type="term" value="F:protein serine/threonine kinase activity"/>
    <property type="evidence" value="ECO:0007669"/>
    <property type="project" value="UniProtKB-KW"/>
</dbReference>
<gene>
    <name evidence="4" type="ORF">Ari01nite_69240</name>
</gene>
<proteinExistence type="predicted"/>
<dbReference type="InterPro" id="IPR047718">
    <property type="entry name" value="RsbA-like_anti_sig"/>
</dbReference>
<feature type="domain" description="Histidine kinase/HSP90-like ATPase" evidence="2">
    <location>
        <begin position="191"/>
        <end position="303"/>
    </location>
</feature>
<dbReference type="InterPro" id="IPR025847">
    <property type="entry name" value="MEDS_domain"/>
</dbReference>
<organism evidence="4 5">
    <name type="scientific">Paractinoplanes rishiriensis</name>
    <dbReference type="NCBI Taxonomy" id="1050105"/>
    <lineage>
        <taxon>Bacteria</taxon>
        <taxon>Bacillati</taxon>
        <taxon>Actinomycetota</taxon>
        <taxon>Actinomycetes</taxon>
        <taxon>Micromonosporales</taxon>
        <taxon>Micromonosporaceae</taxon>
        <taxon>Paractinoplanes</taxon>
    </lineage>
</organism>
<comment type="caution">
    <text evidence="4">The sequence shown here is derived from an EMBL/GenBank/DDBJ whole genome shotgun (WGS) entry which is preliminary data.</text>
</comment>
<dbReference type="EMBL" id="BOMV01000073">
    <property type="protein sequence ID" value="GIE99459.1"/>
    <property type="molecule type" value="Genomic_DNA"/>
</dbReference>
<sequence length="307" mass="33780">MPLAHEALIYDNDNQFVDALVPFLAGGLRRGEGVIAAVTAHNIDLLRRRLGDDAGQVTFIDRDTWYRRPAATIAGWSGLLDAERARGRQSMRVVGEVEFGAATRQDTWIRYESAVNEVFVDVPARIICPYDTRRLPDRVVASARRTHPVMTAARGDSGPGYQKPAELLRDLAEPLPPVAGEALLVLDLTGPAGLRRARQTLVAVARALGWTRPAVDDLLLVTTEVAVNSLRHGRGDRRLQVWVDQRAITCEVTDHGNGPADPLAGYRPPQHPHRRGVGLWLAGQLCDGLAIDRHDGETRVRFRLTGQ</sequence>
<evidence type="ECO:0000313" key="4">
    <source>
        <dbReference type="EMBL" id="GIE99459.1"/>
    </source>
</evidence>
<keyword evidence="1" id="KW-0808">Transferase</keyword>
<dbReference type="Pfam" id="PF13581">
    <property type="entry name" value="HATPase_c_2"/>
    <property type="match status" value="1"/>
</dbReference>
<evidence type="ECO:0000313" key="5">
    <source>
        <dbReference type="Proteomes" id="UP000636960"/>
    </source>
</evidence>
<dbReference type="RefSeq" id="WP_203786455.1">
    <property type="nucleotide sequence ID" value="NZ_BOMV01000073.1"/>
</dbReference>
<feature type="domain" description="MEDS" evidence="3">
    <location>
        <begin position="5"/>
        <end position="148"/>
    </location>
</feature>
<dbReference type="Proteomes" id="UP000636960">
    <property type="component" value="Unassembled WGS sequence"/>
</dbReference>
<name>A0A919MY54_9ACTN</name>
<dbReference type="InterPro" id="IPR036890">
    <property type="entry name" value="HATPase_C_sf"/>
</dbReference>
<evidence type="ECO:0000256" key="1">
    <source>
        <dbReference type="ARBA" id="ARBA00022527"/>
    </source>
</evidence>
<dbReference type="InterPro" id="IPR003594">
    <property type="entry name" value="HATPase_dom"/>
</dbReference>
<keyword evidence="5" id="KW-1185">Reference proteome</keyword>
<dbReference type="Gene3D" id="3.30.565.10">
    <property type="entry name" value="Histidine kinase-like ATPase, C-terminal domain"/>
    <property type="match status" value="1"/>
</dbReference>
<evidence type="ECO:0000259" key="3">
    <source>
        <dbReference type="Pfam" id="PF14417"/>
    </source>
</evidence>
<dbReference type="PANTHER" id="PTHR35526:SF3">
    <property type="entry name" value="ANTI-SIGMA-F FACTOR RSBW"/>
    <property type="match status" value="1"/>
</dbReference>
<dbReference type="AlphaFoldDB" id="A0A919MY54"/>
<evidence type="ECO:0000259" key="2">
    <source>
        <dbReference type="Pfam" id="PF13581"/>
    </source>
</evidence>
<protein>
    <submittedName>
        <fullName evidence="4">Anti-sigma regulatory factor</fullName>
    </submittedName>
</protein>
<keyword evidence="1" id="KW-0418">Kinase</keyword>
<accession>A0A919MY54</accession>
<dbReference type="SUPFAM" id="SSF55874">
    <property type="entry name" value="ATPase domain of HSP90 chaperone/DNA topoisomerase II/histidine kinase"/>
    <property type="match status" value="1"/>
</dbReference>
<reference evidence="4" key="1">
    <citation type="submission" date="2021-01" db="EMBL/GenBank/DDBJ databases">
        <title>Whole genome shotgun sequence of Actinoplanes rishiriensis NBRC 108556.</title>
        <authorList>
            <person name="Komaki H."/>
            <person name="Tamura T."/>
        </authorList>
    </citation>
    <scope>NUCLEOTIDE SEQUENCE</scope>
    <source>
        <strain evidence="4">NBRC 108556</strain>
    </source>
</reference>
<dbReference type="InterPro" id="IPR050267">
    <property type="entry name" value="Anti-sigma-factor_SerPK"/>
</dbReference>
<dbReference type="CDD" id="cd16936">
    <property type="entry name" value="HATPase_RsbW-like"/>
    <property type="match status" value="1"/>
</dbReference>
<dbReference type="PANTHER" id="PTHR35526">
    <property type="entry name" value="ANTI-SIGMA-F FACTOR RSBW-RELATED"/>
    <property type="match status" value="1"/>
</dbReference>